<evidence type="ECO:0000313" key="2">
    <source>
        <dbReference type="EMBL" id="KPV46368.1"/>
    </source>
</evidence>
<protein>
    <recommendedName>
        <fullName evidence="4">Multipass membrane protein</fullName>
    </recommendedName>
</protein>
<feature type="transmembrane region" description="Helical" evidence="1">
    <location>
        <begin position="77"/>
        <end position="98"/>
    </location>
</feature>
<proteinExistence type="predicted"/>
<evidence type="ECO:0000256" key="1">
    <source>
        <dbReference type="SAM" id="Phobius"/>
    </source>
</evidence>
<comment type="caution">
    <text evidence="2">The sequence shown here is derived from an EMBL/GenBank/DDBJ whole genome shotgun (WGS) entry which is preliminary data.</text>
</comment>
<accession>A0A0P9ERJ6</accession>
<dbReference type="EMBL" id="LJCQ01000256">
    <property type="protein sequence ID" value="KPV46368.1"/>
    <property type="molecule type" value="Genomic_DNA"/>
</dbReference>
<dbReference type="AlphaFoldDB" id="A0A0P9ERJ6"/>
<gene>
    <name evidence="2" type="ORF">SE19_05830</name>
</gene>
<keyword evidence="1" id="KW-0812">Transmembrane</keyword>
<keyword evidence="1" id="KW-1133">Transmembrane helix</keyword>
<keyword evidence="1" id="KW-0472">Membrane</keyword>
<feature type="transmembrane region" description="Helical" evidence="1">
    <location>
        <begin position="36"/>
        <end position="56"/>
    </location>
</feature>
<feature type="transmembrane region" description="Helical" evidence="1">
    <location>
        <begin position="104"/>
        <end position="126"/>
    </location>
</feature>
<evidence type="ECO:0008006" key="4">
    <source>
        <dbReference type="Google" id="ProtNLM"/>
    </source>
</evidence>
<reference evidence="2 3" key="1">
    <citation type="submission" date="2015-09" db="EMBL/GenBank/DDBJ databases">
        <title>Draft genome sequence of Acidiplasma aeolicum DSM 18409.</title>
        <authorList>
            <person name="Hemp J."/>
        </authorList>
    </citation>
    <scope>NUCLEOTIDE SEQUENCE [LARGE SCALE GENOMIC DNA]</scope>
    <source>
        <strain evidence="2 3">V</strain>
    </source>
</reference>
<sequence length="180" mass="20379">MKNSFLRGFPMLVIPPVLLVIILYLHNFYYLEYFHVVAGSMWTGMDLVMGIFFSYVMKGLNNIERARLSTRITPTMLFFMPAISSVTITAGIELVIFLKFSFSSLYIIIALIIAFILLIQGIGIFLPNELRVYSEILHGGKNVEKIVRLTMFNLRLSLSQVILQIAIIFIMAGLATGVFN</sequence>
<dbReference type="PATRIC" id="fig|507754.4.peg.1073"/>
<dbReference type="Proteomes" id="UP000050515">
    <property type="component" value="Unassembled WGS sequence"/>
</dbReference>
<name>A0A0P9ERJ6_9ARCH</name>
<feature type="transmembrane region" description="Helical" evidence="1">
    <location>
        <begin position="12"/>
        <end position="30"/>
    </location>
</feature>
<organism evidence="2 3">
    <name type="scientific">Acidiplasma aeolicum</name>
    <dbReference type="NCBI Taxonomy" id="507754"/>
    <lineage>
        <taxon>Archaea</taxon>
        <taxon>Methanobacteriati</taxon>
        <taxon>Thermoplasmatota</taxon>
        <taxon>Thermoplasmata</taxon>
        <taxon>Thermoplasmatales</taxon>
        <taxon>Ferroplasmaceae</taxon>
        <taxon>Acidiplasma</taxon>
    </lineage>
</organism>
<feature type="transmembrane region" description="Helical" evidence="1">
    <location>
        <begin position="161"/>
        <end position="179"/>
    </location>
</feature>
<evidence type="ECO:0000313" key="3">
    <source>
        <dbReference type="Proteomes" id="UP000050515"/>
    </source>
</evidence>